<protein>
    <recommendedName>
        <fullName evidence="6">Major facilitator superfamily (MFS) profile domain-containing protein</fullName>
    </recommendedName>
</protein>
<feature type="domain" description="Major facilitator superfamily (MFS) profile" evidence="6">
    <location>
        <begin position="87"/>
        <end position="561"/>
    </location>
</feature>
<evidence type="ECO:0000256" key="2">
    <source>
        <dbReference type="ARBA" id="ARBA00022692"/>
    </source>
</evidence>
<feature type="non-terminal residue" evidence="7">
    <location>
        <position position="573"/>
    </location>
</feature>
<evidence type="ECO:0000259" key="6">
    <source>
        <dbReference type="PROSITE" id="PS50850"/>
    </source>
</evidence>
<dbReference type="SUPFAM" id="SSF103473">
    <property type="entry name" value="MFS general substrate transporter"/>
    <property type="match status" value="1"/>
</dbReference>
<dbReference type="Gene3D" id="1.20.1250.20">
    <property type="entry name" value="MFS general substrate transporter like domains"/>
    <property type="match status" value="1"/>
</dbReference>
<feature type="transmembrane region" description="Helical" evidence="5">
    <location>
        <begin position="191"/>
        <end position="209"/>
    </location>
</feature>
<evidence type="ECO:0000313" key="7">
    <source>
        <dbReference type="EMBL" id="KAK7484504.1"/>
    </source>
</evidence>
<name>A0ABD0KBM6_9CAEN</name>
<dbReference type="Pfam" id="PF07690">
    <property type="entry name" value="MFS_1"/>
    <property type="match status" value="1"/>
</dbReference>
<feature type="transmembrane region" description="Helical" evidence="5">
    <location>
        <begin position="165"/>
        <end position="185"/>
    </location>
</feature>
<sequence>MEESQTEIDSVLYALGPISVFPLVQCVVYFFSYLPGSWQFLVYVFTGQEVTHRCAPPTNDSDIVIPELNASEDVVNTTLVQYGECSISVIQNVSGDVTKKEYGCVYGMQYENPRDFSFVSEFDLVCDVKLLGGLTQSVATLGYGIGCFILPWLSDLYGRKRTIFISNLLMLLSTLVTGVAPNYVVFVVSKFVLGFGVGLVAVTAVVELFPSTHRSVSSGFWSTLWWSICVGSLAPVAYFLRFESWRTFLLITCAANGLVLITIPILSEPLLWLVDKEKEDEAVKVIKRAARWNHRDSQAILNIFYGLQRRKNPLEKLDIDRELQSQIEDHRESPTRQRKQDGIAKESMMLKLEERGDSTPAMSSQVREESLGFKDLFTKRRLRINTLVTWFMWFIDAWTYNALYLTSAQMAGSLYVNVFLNAVAEGASCILMLLLLDRLGRKKCIAIFHVICGFGLIASGICFNFQESRVMQIVGTFFSLCGKVGIGGSFNSLFLYTPEIYPTSVRNRAIGTAMAVSTLGGMIAPFTNIMGEYAIWLPGAVFGTCSFLSVLLLRALPESKGRELPKTLSDLEA</sequence>
<feature type="transmembrane region" description="Helical" evidence="5">
    <location>
        <begin position="247"/>
        <end position="266"/>
    </location>
</feature>
<comment type="subcellular location">
    <subcellularLocation>
        <location evidence="1">Membrane</location>
        <topology evidence="1">Multi-pass membrane protein</topology>
    </subcellularLocation>
</comment>
<dbReference type="PANTHER" id="PTHR24064">
    <property type="entry name" value="SOLUTE CARRIER FAMILY 22 MEMBER"/>
    <property type="match status" value="1"/>
</dbReference>
<keyword evidence="8" id="KW-1185">Reference proteome</keyword>
<evidence type="ECO:0000256" key="1">
    <source>
        <dbReference type="ARBA" id="ARBA00004141"/>
    </source>
</evidence>
<dbReference type="GO" id="GO:0016020">
    <property type="term" value="C:membrane"/>
    <property type="evidence" value="ECO:0007669"/>
    <property type="project" value="UniProtKB-SubCell"/>
</dbReference>
<accession>A0ABD0KBM6</accession>
<dbReference type="InterPro" id="IPR011701">
    <property type="entry name" value="MFS"/>
</dbReference>
<proteinExistence type="predicted"/>
<dbReference type="EMBL" id="JACVVK020000209">
    <property type="protein sequence ID" value="KAK7484504.1"/>
    <property type="molecule type" value="Genomic_DNA"/>
</dbReference>
<feature type="transmembrane region" description="Helical" evidence="5">
    <location>
        <begin position="533"/>
        <end position="556"/>
    </location>
</feature>
<feature type="transmembrane region" description="Helical" evidence="5">
    <location>
        <begin position="130"/>
        <end position="153"/>
    </location>
</feature>
<feature type="transmembrane region" description="Helical" evidence="5">
    <location>
        <begin position="221"/>
        <end position="241"/>
    </location>
</feature>
<organism evidence="7 8">
    <name type="scientific">Batillaria attramentaria</name>
    <dbReference type="NCBI Taxonomy" id="370345"/>
    <lineage>
        <taxon>Eukaryota</taxon>
        <taxon>Metazoa</taxon>
        <taxon>Spiralia</taxon>
        <taxon>Lophotrochozoa</taxon>
        <taxon>Mollusca</taxon>
        <taxon>Gastropoda</taxon>
        <taxon>Caenogastropoda</taxon>
        <taxon>Sorbeoconcha</taxon>
        <taxon>Cerithioidea</taxon>
        <taxon>Batillariidae</taxon>
        <taxon>Batillaria</taxon>
    </lineage>
</organism>
<evidence type="ECO:0000313" key="8">
    <source>
        <dbReference type="Proteomes" id="UP001519460"/>
    </source>
</evidence>
<feature type="transmembrane region" description="Helical" evidence="5">
    <location>
        <begin position="12"/>
        <end position="34"/>
    </location>
</feature>
<keyword evidence="4 5" id="KW-0472">Membrane</keyword>
<comment type="caution">
    <text evidence="7">The sequence shown here is derived from an EMBL/GenBank/DDBJ whole genome shotgun (WGS) entry which is preliminary data.</text>
</comment>
<dbReference type="Proteomes" id="UP001519460">
    <property type="component" value="Unassembled WGS sequence"/>
</dbReference>
<dbReference type="InterPro" id="IPR020846">
    <property type="entry name" value="MFS_dom"/>
</dbReference>
<feature type="transmembrane region" description="Helical" evidence="5">
    <location>
        <begin position="472"/>
        <end position="497"/>
    </location>
</feature>
<evidence type="ECO:0000256" key="5">
    <source>
        <dbReference type="SAM" id="Phobius"/>
    </source>
</evidence>
<feature type="transmembrane region" description="Helical" evidence="5">
    <location>
        <begin position="509"/>
        <end position="527"/>
    </location>
</feature>
<evidence type="ECO:0000256" key="4">
    <source>
        <dbReference type="ARBA" id="ARBA00023136"/>
    </source>
</evidence>
<keyword evidence="3 5" id="KW-1133">Transmembrane helix</keyword>
<dbReference type="InterPro" id="IPR036259">
    <property type="entry name" value="MFS_trans_sf"/>
</dbReference>
<evidence type="ECO:0000256" key="3">
    <source>
        <dbReference type="ARBA" id="ARBA00022989"/>
    </source>
</evidence>
<reference evidence="7 8" key="1">
    <citation type="journal article" date="2023" name="Sci. Data">
        <title>Genome assembly of the Korean intertidal mud-creeper Batillaria attramentaria.</title>
        <authorList>
            <person name="Patra A.K."/>
            <person name="Ho P.T."/>
            <person name="Jun S."/>
            <person name="Lee S.J."/>
            <person name="Kim Y."/>
            <person name="Won Y.J."/>
        </authorList>
    </citation>
    <scope>NUCLEOTIDE SEQUENCE [LARGE SCALE GENOMIC DNA]</scope>
    <source>
        <strain evidence="7">Wonlab-2016</strain>
    </source>
</reference>
<dbReference type="AlphaFoldDB" id="A0ABD0KBM6"/>
<gene>
    <name evidence="7" type="ORF">BaRGS_00024260</name>
</gene>
<feature type="transmembrane region" description="Helical" evidence="5">
    <location>
        <begin position="415"/>
        <end position="436"/>
    </location>
</feature>
<feature type="transmembrane region" description="Helical" evidence="5">
    <location>
        <begin position="445"/>
        <end position="466"/>
    </location>
</feature>
<dbReference type="PROSITE" id="PS50850">
    <property type="entry name" value="MFS"/>
    <property type="match status" value="1"/>
</dbReference>
<keyword evidence="2 5" id="KW-0812">Transmembrane</keyword>
<feature type="transmembrane region" description="Helical" evidence="5">
    <location>
        <begin position="384"/>
        <end position="403"/>
    </location>
</feature>